<evidence type="ECO:0000313" key="1">
    <source>
        <dbReference type="EMBL" id="CAI5785895.1"/>
    </source>
</evidence>
<protein>
    <submittedName>
        <fullName evidence="1">Uncharacterized protein</fullName>
    </submittedName>
</protein>
<gene>
    <name evidence="1" type="ORF">PODLI_1B029073</name>
</gene>
<accession>A0AA35KX76</accession>
<name>A0AA35KX76_9SAUR</name>
<dbReference type="EMBL" id="OX395135">
    <property type="protein sequence ID" value="CAI5785895.1"/>
    <property type="molecule type" value="Genomic_DNA"/>
</dbReference>
<reference evidence="1" key="1">
    <citation type="submission" date="2022-12" db="EMBL/GenBank/DDBJ databases">
        <authorList>
            <person name="Alioto T."/>
            <person name="Alioto T."/>
            <person name="Gomez Garrido J."/>
        </authorList>
    </citation>
    <scope>NUCLEOTIDE SEQUENCE</scope>
</reference>
<keyword evidence="2" id="KW-1185">Reference proteome</keyword>
<organism evidence="1 2">
    <name type="scientific">Podarcis lilfordi</name>
    <name type="common">Lilford's wall lizard</name>
    <dbReference type="NCBI Taxonomy" id="74358"/>
    <lineage>
        <taxon>Eukaryota</taxon>
        <taxon>Metazoa</taxon>
        <taxon>Chordata</taxon>
        <taxon>Craniata</taxon>
        <taxon>Vertebrata</taxon>
        <taxon>Euteleostomi</taxon>
        <taxon>Lepidosauria</taxon>
        <taxon>Squamata</taxon>
        <taxon>Bifurcata</taxon>
        <taxon>Unidentata</taxon>
        <taxon>Episquamata</taxon>
        <taxon>Laterata</taxon>
        <taxon>Lacertibaenia</taxon>
        <taxon>Lacertidae</taxon>
        <taxon>Podarcis</taxon>
    </lineage>
</organism>
<dbReference type="AlphaFoldDB" id="A0AA35KX76"/>
<proteinExistence type="predicted"/>
<evidence type="ECO:0000313" key="2">
    <source>
        <dbReference type="Proteomes" id="UP001178461"/>
    </source>
</evidence>
<sequence>MHQKDFGLGPPSATSAPASVVPVIEDRPMFIMEVTKSLSSTENLASVYFAIIPQPAWKRRSDFSTSVLTMILKGLFPSSQRIRGCWQMIRRN</sequence>
<dbReference type="Proteomes" id="UP001178461">
    <property type="component" value="Chromosome 10"/>
</dbReference>